<accession>A0ABT3A405</accession>
<keyword evidence="1" id="KW-0472">Membrane</keyword>
<keyword evidence="1" id="KW-1133">Transmembrane helix</keyword>
<feature type="transmembrane region" description="Helical" evidence="1">
    <location>
        <begin position="69"/>
        <end position="88"/>
    </location>
</feature>
<keyword evidence="3" id="KW-1185">Reference proteome</keyword>
<evidence type="ECO:0000256" key="1">
    <source>
        <dbReference type="SAM" id="Phobius"/>
    </source>
</evidence>
<keyword evidence="1" id="KW-0812">Transmembrane</keyword>
<feature type="transmembrane region" description="Helical" evidence="1">
    <location>
        <begin position="94"/>
        <end position="118"/>
    </location>
</feature>
<evidence type="ECO:0000313" key="2">
    <source>
        <dbReference type="EMBL" id="MCV2883422.1"/>
    </source>
</evidence>
<reference evidence="2 3" key="1">
    <citation type="submission" date="2022-10" db="EMBL/GenBank/DDBJ databases">
        <title>Aestuariibacter sp. AA17 isolated from Montipora capitata coral fragment.</title>
        <authorList>
            <person name="Emsley S.A."/>
            <person name="Pfannmuller K.M."/>
            <person name="Loughran R.M."/>
            <person name="Shlafstein M."/>
            <person name="Papke E."/>
            <person name="Saw J.H."/>
            <person name="Ushijima B."/>
            <person name="Videau P."/>
        </authorList>
    </citation>
    <scope>NUCLEOTIDE SEQUENCE [LARGE SCALE GENOMIC DNA]</scope>
    <source>
        <strain evidence="2 3">AA17</strain>
    </source>
</reference>
<feature type="transmembrane region" description="Helical" evidence="1">
    <location>
        <begin position="125"/>
        <end position="143"/>
    </location>
</feature>
<evidence type="ECO:0000313" key="3">
    <source>
        <dbReference type="Proteomes" id="UP001652504"/>
    </source>
</evidence>
<proteinExistence type="predicted"/>
<organism evidence="2 3">
    <name type="scientific">Fluctibacter corallii</name>
    <dbReference type="NCBI Taxonomy" id="2984329"/>
    <lineage>
        <taxon>Bacteria</taxon>
        <taxon>Pseudomonadati</taxon>
        <taxon>Pseudomonadota</taxon>
        <taxon>Gammaproteobacteria</taxon>
        <taxon>Alteromonadales</taxon>
        <taxon>Alteromonadaceae</taxon>
        <taxon>Fluctibacter</taxon>
    </lineage>
</organism>
<sequence>MWTFPLLAIVAGAAIAFQAAMNARLGVLLKNPLLATVIAFLLACVFTVSFMLLSQRQLPVIEDVKSIPGYLWFGGMLSAFGVGSYYYLIPKMGVGSMMSFALTGQLVLAVIAGHFGWFEQPIKPISLRVMLGIVAMTLGIVLINGGTKHGY</sequence>
<dbReference type="Pfam" id="PF04657">
    <property type="entry name" value="DMT_YdcZ"/>
    <property type="match status" value="1"/>
</dbReference>
<comment type="caution">
    <text evidence="2">The sequence shown here is derived from an EMBL/GenBank/DDBJ whole genome shotgun (WGS) entry which is preliminary data.</text>
</comment>
<dbReference type="Proteomes" id="UP001652504">
    <property type="component" value="Unassembled WGS sequence"/>
</dbReference>
<dbReference type="EMBL" id="JAOWKX010000001">
    <property type="protein sequence ID" value="MCV2883422.1"/>
    <property type="molecule type" value="Genomic_DNA"/>
</dbReference>
<dbReference type="RefSeq" id="WP_263710622.1">
    <property type="nucleotide sequence ID" value="NZ_JAOWKX010000001.1"/>
</dbReference>
<dbReference type="InterPro" id="IPR006750">
    <property type="entry name" value="YdcZ"/>
</dbReference>
<gene>
    <name evidence="2" type="ORF">OE749_01755</name>
</gene>
<protein>
    <submittedName>
        <fullName evidence="2">DMT family transporter</fullName>
    </submittedName>
</protein>
<name>A0ABT3A405_9ALTE</name>
<feature type="transmembrane region" description="Helical" evidence="1">
    <location>
        <begin position="32"/>
        <end position="53"/>
    </location>
</feature>
<dbReference type="PANTHER" id="PTHR34821">
    <property type="entry name" value="INNER MEMBRANE PROTEIN YDCZ"/>
    <property type="match status" value="1"/>
</dbReference>
<dbReference type="PANTHER" id="PTHR34821:SF2">
    <property type="entry name" value="INNER MEMBRANE PROTEIN YDCZ"/>
    <property type="match status" value="1"/>
</dbReference>